<keyword evidence="7" id="KW-0732">Signal</keyword>
<feature type="signal peptide" evidence="7">
    <location>
        <begin position="1"/>
        <end position="22"/>
    </location>
</feature>
<evidence type="ECO:0000313" key="9">
    <source>
        <dbReference type="EMBL" id="KAF8429451.1"/>
    </source>
</evidence>
<dbReference type="EMBL" id="WHUW01000067">
    <property type="protein sequence ID" value="KAF8429451.1"/>
    <property type="molecule type" value="Genomic_DNA"/>
</dbReference>
<dbReference type="AlphaFoldDB" id="A0AAD4G8S9"/>
<comment type="subcellular location">
    <subcellularLocation>
        <location evidence="1">Membrane</location>
    </subcellularLocation>
</comment>
<dbReference type="GO" id="GO:0016020">
    <property type="term" value="C:membrane"/>
    <property type="evidence" value="ECO:0007669"/>
    <property type="project" value="UniProtKB-SubCell"/>
</dbReference>
<comment type="caution">
    <text evidence="9">The sequence shown here is derived from an EMBL/GenBank/DDBJ whole genome shotgun (WGS) entry which is preliminary data.</text>
</comment>
<comment type="similarity">
    <text evidence="2">Belongs to the RUS1 family.</text>
</comment>
<dbReference type="InterPro" id="IPR006968">
    <property type="entry name" value="RUS_fam"/>
</dbReference>
<evidence type="ECO:0000256" key="4">
    <source>
        <dbReference type="ARBA" id="ARBA00022989"/>
    </source>
</evidence>
<feature type="transmembrane region" description="Helical" evidence="6">
    <location>
        <begin position="209"/>
        <end position="228"/>
    </location>
</feature>
<feature type="chain" id="PRO_5041906652" evidence="7">
    <location>
        <begin position="23"/>
        <end position="436"/>
    </location>
</feature>
<dbReference type="InterPro" id="IPR054549">
    <property type="entry name" value="UVB_sens_RUS_dom"/>
</dbReference>
<name>A0AAD4G8S9_BOLED</name>
<proteinExistence type="inferred from homology"/>
<evidence type="ECO:0000256" key="5">
    <source>
        <dbReference type="ARBA" id="ARBA00023136"/>
    </source>
</evidence>
<reference evidence="9" key="2">
    <citation type="journal article" date="2020" name="Nat. Commun.">
        <title>Large-scale genome sequencing of mycorrhizal fungi provides insights into the early evolution of symbiotic traits.</title>
        <authorList>
            <person name="Miyauchi S."/>
            <person name="Kiss E."/>
            <person name="Kuo A."/>
            <person name="Drula E."/>
            <person name="Kohler A."/>
            <person name="Sanchez-Garcia M."/>
            <person name="Morin E."/>
            <person name="Andreopoulos B."/>
            <person name="Barry K.W."/>
            <person name="Bonito G."/>
            <person name="Buee M."/>
            <person name="Carver A."/>
            <person name="Chen C."/>
            <person name="Cichocki N."/>
            <person name="Clum A."/>
            <person name="Culley D."/>
            <person name="Crous P.W."/>
            <person name="Fauchery L."/>
            <person name="Girlanda M."/>
            <person name="Hayes R.D."/>
            <person name="Keri Z."/>
            <person name="LaButti K."/>
            <person name="Lipzen A."/>
            <person name="Lombard V."/>
            <person name="Magnuson J."/>
            <person name="Maillard F."/>
            <person name="Murat C."/>
            <person name="Nolan M."/>
            <person name="Ohm R.A."/>
            <person name="Pangilinan J."/>
            <person name="Pereira M.F."/>
            <person name="Perotto S."/>
            <person name="Peter M."/>
            <person name="Pfister S."/>
            <person name="Riley R."/>
            <person name="Sitrit Y."/>
            <person name="Stielow J.B."/>
            <person name="Szollosi G."/>
            <person name="Zifcakova L."/>
            <person name="Stursova M."/>
            <person name="Spatafora J.W."/>
            <person name="Tedersoo L."/>
            <person name="Vaario L.M."/>
            <person name="Yamada A."/>
            <person name="Yan M."/>
            <person name="Wang P."/>
            <person name="Xu J."/>
            <person name="Bruns T."/>
            <person name="Baldrian P."/>
            <person name="Vilgalys R."/>
            <person name="Dunand C."/>
            <person name="Henrissat B."/>
            <person name="Grigoriev I.V."/>
            <person name="Hibbett D."/>
            <person name="Nagy L.G."/>
            <person name="Martin F.M."/>
        </authorList>
    </citation>
    <scope>NUCLEOTIDE SEQUENCE</scope>
    <source>
        <strain evidence="9">BED1</strain>
    </source>
</reference>
<keyword evidence="3 6" id="KW-0812">Transmembrane</keyword>
<evidence type="ECO:0000256" key="2">
    <source>
        <dbReference type="ARBA" id="ARBA00007558"/>
    </source>
</evidence>
<dbReference type="Pfam" id="PF04884">
    <property type="entry name" value="UVB_sens_prot"/>
    <property type="match status" value="1"/>
</dbReference>
<organism evidence="9 10">
    <name type="scientific">Boletus edulis BED1</name>
    <dbReference type="NCBI Taxonomy" id="1328754"/>
    <lineage>
        <taxon>Eukaryota</taxon>
        <taxon>Fungi</taxon>
        <taxon>Dikarya</taxon>
        <taxon>Basidiomycota</taxon>
        <taxon>Agaricomycotina</taxon>
        <taxon>Agaricomycetes</taxon>
        <taxon>Agaricomycetidae</taxon>
        <taxon>Boletales</taxon>
        <taxon>Boletineae</taxon>
        <taxon>Boletaceae</taxon>
        <taxon>Boletoideae</taxon>
        <taxon>Boletus</taxon>
    </lineage>
</organism>
<evidence type="ECO:0000259" key="8">
    <source>
        <dbReference type="Pfam" id="PF04884"/>
    </source>
</evidence>
<gene>
    <name evidence="9" type="ORF">L210DRAFT_3652087</name>
</gene>
<evidence type="ECO:0000256" key="6">
    <source>
        <dbReference type="SAM" id="Phobius"/>
    </source>
</evidence>
<keyword evidence="10" id="KW-1185">Reference proteome</keyword>
<evidence type="ECO:0000256" key="7">
    <source>
        <dbReference type="SAM" id="SignalP"/>
    </source>
</evidence>
<keyword evidence="5 6" id="KW-0472">Membrane</keyword>
<protein>
    <submittedName>
        <fullName evidence="9">Vitamin B6 photo-protection and homoeostasis-domain-containing protein</fullName>
    </submittedName>
</protein>
<dbReference type="PANTHER" id="PTHR12770">
    <property type="entry name" value="RUS1 FAMILY PROTEIN C16ORF58"/>
    <property type="match status" value="1"/>
</dbReference>
<keyword evidence="4 6" id="KW-1133">Transmembrane helix</keyword>
<evidence type="ECO:0000313" key="10">
    <source>
        <dbReference type="Proteomes" id="UP001194468"/>
    </source>
</evidence>
<evidence type="ECO:0000256" key="1">
    <source>
        <dbReference type="ARBA" id="ARBA00004370"/>
    </source>
</evidence>
<dbReference type="PANTHER" id="PTHR12770:SF31">
    <property type="entry name" value="RUS FAMILY MEMBER 1"/>
    <property type="match status" value="1"/>
</dbReference>
<dbReference type="Proteomes" id="UP001194468">
    <property type="component" value="Unassembled WGS sequence"/>
</dbReference>
<evidence type="ECO:0000256" key="3">
    <source>
        <dbReference type="ARBA" id="ARBA00022692"/>
    </source>
</evidence>
<reference evidence="9" key="1">
    <citation type="submission" date="2019-10" db="EMBL/GenBank/DDBJ databases">
        <authorList>
            <consortium name="DOE Joint Genome Institute"/>
            <person name="Kuo A."/>
            <person name="Miyauchi S."/>
            <person name="Kiss E."/>
            <person name="Drula E."/>
            <person name="Kohler A."/>
            <person name="Sanchez-Garcia M."/>
            <person name="Andreopoulos B."/>
            <person name="Barry K.W."/>
            <person name="Bonito G."/>
            <person name="Buee M."/>
            <person name="Carver A."/>
            <person name="Chen C."/>
            <person name="Cichocki N."/>
            <person name="Clum A."/>
            <person name="Culley D."/>
            <person name="Crous P.W."/>
            <person name="Fauchery L."/>
            <person name="Girlanda M."/>
            <person name="Hayes R."/>
            <person name="Keri Z."/>
            <person name="LaButti K."/>
            <person name="Lipzen A."/>
            <person name="Lombard V."/>
            <person name="Magnuson J."/>
            <person name="Maillard F."/>
            <person name="Morin E."/>
            <person name="Murat C."/>
            <person name="Nolan M."/>
            <person name="Ohm R."/>
            <person name="Pangilinan J."/>
            <person name="Pereira M."/>
            <person name="Perotto S."/>
            <person name="Peter M."/>
            <person name="Riley R."/>
            <person name="Sitrit Y."/>
            <person name="Stielow B."/>
            <person name="Szollosi G."/>
            <person name="Zifcakova L."/>
            <person name="Stursova M."/>
            <person name="Spatafora J.W."/>
            <person name="Tedersoo L."/>
            <person name="Vaario L.-M."/>
            <person name="Yamada A."/>
            <person name="Yan M."/>
            <person name="Wang P."/>
            <person name="Xu J."/>
            <person name="Bruns T."/>
            <person name="Baldrian P."/>
            <person name="Vilgalys R."/>
            <person name="Henrissat B."/>
            <person name="Grigoriev I.V."/>
            <person name="Hibbett D."/>
            <person name="Nagy L.G."/>
            <person name="Martin F.M."/>
        </authorList>
    </citation>
    <scope>NUCLEOTIDE SEQUENCE</scope>
    <source>
        <strain evidence="9">BED1</strain>
    </source>
</reference>
<accession>A0AAD4G8S9</accession>
<sequence>MFFLNSFFRPAILRAFLQITWCAYQIYNALQAFCNSLSGLLASRGALEGVGVGDASTSATHALLLTVLKDIFSRFTTILAAYYFGTSLYPETKTFRYLADVFNDAATVLDTIVPFIGSIDPSRYWSAFPSGATLQIIALCLSSGMRSLCLLVAGGSKAALKNHFASPLAGKGDVGEVSAKDESRETVVGLSGILLGTLLIPYVNTRALTYTTLFILVGAHLLFNYLAVRSVVLRTLNRQRACILWTSFKLPSGTLKERAPTPANVASKELLFGAPSTLREASTGQKIGRCILGTSLQNIKSQCTAEHIESALHVFGGERYVLFIAGGNDHGLRQGTIAVCFKDGYHSIDQLQAWIHAIEATRRLCDPEDDADPVDVLRSTLPATRGAIPRFVQSLAEAGWETGNGSMMFGSPSHLILGIDQAQEDTRGDNEDKKQR</sequence>
<feature type="domain" description="Protein root UVB sensitive/RUS" evidence="8">
    <location>
        <begin position="21"/>
        <end position="248"/>
    </location>
</feature>